<keyword evidence="1" id="KW-0614">Plasmid</keyword>
<geneLocation type="plasmid" evidence="1">
    <name>297_lp38</name>
</geneLocation>
<gene>
    <name evidence="1" type="ORF">Bbu297_J11</name>
</gene>
<protein>
    <submittedName>
        <fullName evidence="1">Outer membrane protein</fullName>
    </submittedName>
</protein>
<dbReference type="RefSeq" id="WP_015056365.1">
    <property type="nucleotide sequence ID" value="NC_018991.1"/>
</dbReference>
<reference evidence="1" key="1">
    <citation type="journal article" date="2011" name="J. Bacteriol.">
        <title>Whole-genome sequences of thirteen isolates of Borrelia burgdorferi.</title>
        <authorList>
            <person name="Schutzer S.E."/>
            <person name="Fraser-Liggett C.M."/>
            <person name="Casjens S.R."/>
            <person name="Qiu W.G."/>
            <person name="Dunn J.J."/>
            <person name="Mongodin E.F."/>
            <person name="Luft B.J."/>
        </authorList>
    </citation>
    <scope>NUCLEOTIDE SEQUENCE [LARGE SCALE GENOMIC DNA]</scope>
    <source>
        <strain evidence="1">297</strain>
    </source>
</reference>
<dbReference type="EMBL" id="CP002258">
    <property type="protein sequence ID" value="ADQ44543.1"/>
    <property type="molecule type" value="Genomic_DNA"/>
</dbReference>
<proteinExistence type="predicted"/>
<sequence>MSFFNLGPEKSKELINLFRKIKVKLSNNVFENEVFIFYLCIDDMSFFKLLSLLDRNNFDDWDRDNFDNWPILIYQKFRAAKKNLKFRLGNYSARKS</sequence>
<dbReference type="NCBIfam" id="NF033726">
    <property type="entry name" value="borfam52"/>
    <property type="match status" value="1"/>
</dbReference>
<accession>A0A9N7AMZ2</accession>
<name>A0A9N7AMZ2_BORBG</name>
<dbReference type="AlphaFoldDB" id="A0A9N7AMZ2"/>
<evidence type="ECO:0000313" key="1">
    <source>
        <dbReference type="EMBL" id="ADQ44543.1"/>
    </source>
</evidence>
<organism evidence="1">
    <name type="scientific">Borreliella burgdorferi 297</name>
    <dbReference type="NCBI Taxonomy" id="521009"/>
    <lineage>
        <taxon>Bacteria</taxon>
        <taxon>Pseudomonadati</taxon>
        <taxon>Spirochaetota</taxon>
        <taxon>Spirochaetia</taxon>
        <taxon>Spirochaetales</taxon>
        <taxon>Borreliaceae</taxon>
        <taxon>Borreliella</taxon>
    </lineage>
</organism>